<dbReference type="InterPro" id="IPR010551">
    <property type="entry name" value="G6P_isomerase_prok"/>
</dbReference>
<dbReference type="GO" id="GO:0004347">
    <property type="term" value="F:glucose-6-phosphate isomerase activity"/>
    <property type="evidence" value="ECO:0007669"/>
    <property type="project" value="UniProtKB-EC"/>
</dbReference>
<dbReference type="OrthoDB" id="1647241at2"/>
<evidence type="ECO:0000259" key="7">
    <source>
        <dbReference type="Pfam" id="PF06560"/>
    </source>
</evidence>
<dbReference type="EC" id="5.3.1.9" evidence="3"/>
<dbReference type="UniPathway" id="UPA00109">
    <property type="reaction ID" value="UER00181"/>
</dbReference>
<evidence type="ECO:0000256" key="1">
    <source>
        <dbReference type="ARBA" id="ARBA00004926"/>
    </source>
</evidence>
<protein>
    <recommendedName>
        <fullName evidence="3">glucose-6-phosphate isomerase</fullName>
        <ecNumber evidence="3">5.3.1.9</ecNumber>
    </recommendedName>
</protein>
<dbReference type="GO" id="GO:0006094">
    <property type="term" value="P:gluconeogenesis"/>
    <property type="evidence" value="ECO:0007669"/>
    <property type="project" value="UniProtKB-KW"/>
</dbReference>
<sequence>MMRRLEYGFGVWLDEKSCELVFENGVSCEACKEKRFGEMKHLAYEEDEAADGEVCYRFYQNIWDESKRKVFEDRQVTNGITILMPGLMGRECRKNSGHYHGVSEGHRLPFPEVYEVLCGTAVFLIQESEAFLEDGPLVVNRMRAAMLQEGEKIIIPPYSAHCVCNAGDGPMAFGNLAVPCALHYGPIARMHGFGMYLLKEKNHLLFVPNARYEKLPQMEFVSPVEKENLGVVRDVSLNEMFWECPERFDYLAEPEAFETEIWEQLGK</sequence>
<dbReference type="InterPro" id="IPR011051">
    <property type="entry name" value="RmlC_Cupin_sf"/>
</dbReference>
<evidence type="ECO:0000256" key="4">
    <source>
        <dbReference type="ARBA" id="ARBA00022432"/>
    </source>
</evidence>
<dbReference type="HOGENOM" id="CLU_090970_0_0_9"/>
<dbReference type="GO" id="GO:0005737">
    <property type="term" value="C:cytoplasm"/>
    <property type="evidence" value="ECO:0007669"/>
    <property type="project" value="InterPro"/>
</dbReference>
<comment type="catalytic activity">
    <reaction evidence="6">
        <text>alpha-D-glucose 6-phosphate = beta-D-fructose 6-phosphate</text>
        <dbReference type="Rhea" id="RHEA:11816"/>
        <dbReference type="ChEBI" id="CHEBI:57634"/>
        <dbReference type="ChEBI" id="CHEBI:58225"/>
        <dbReference type="EC" id="5.3.1.9"/>
    </reaction>
</comment>
<comment type="similarity">
    <text evidence="2">Belongs to the archaeal-type GPI family.</text>
</comment>
<evidence type="ECO:0000313" key="9">
    <source>
        <dbReference type="Proteomes" id="UP000005384"/>
    </source>
</evidence>
<name>G5I9W1_9FIRM</name>
<dbReference type="Proteomes" id="UP000005384">
    <property type="component" value="Unassembled WGS sequence"/>
</dbReference>
<comment type="caution">
    <text evidence="8">The sequence shown here is derived from an EMBL/GenBank/DDBJ whole genome shotgun (WGS) entry which is preliminary data.</text>
</comment>
<gene>
    <name evidence="8" type="ORF">HMPREF9473_00301</name>
</gene>
<proteinExistence type="inferred from homology"/>
<dbReference type="EMBL" id="ADLN01000001">
    <property type="protein sequence ID" value="EHI61850.1"/>
    <property type="molecule type" value="Genomic_DNA"/>
</dbReference>
<dbReference type="SUPFAM" id="SSF51182">
    <property type="entry name" value="RmlC-like cupins"/>
    <property type="match status" value="1"/>
</dbReference>
<keyword evidence="4" id="KW-0312">Gluconeogenesis</keyword>
<evidence type="ECO:0000256" key="3">
    <source>
        <dbReference type="ARBA" id="ARBA00011952"/>
    </source>
</evidence>
<evidence type="ECO:0000256" key="6">
    <source>
        <dbReference type="ARBA" id="ARBA00029321"/>
    </source>
</evidence>
<dbReference type="Gene3D" id="2.60.120.10">
    <property type="entry name" value="Jelly Rolls"/>
    <property type="match status" value="1"/>
</dbReference>
<evidence type="ECO:0000256" key="2">
    <source>
        <dbReference type="ARBA" id="ARBA00006542"/>
    </source>
</evidence>
<feature type="domain" description="Glucose-6-phosphate isomerase prokaryote" evidence="7">
    <location>
        <begin position="43"/>
        <end position="202"/>
    </location>
</feature>
<dbReference type="PATRIC" id="fig|742737.3.peg.296"/>
<accession>G5I9W1</accession>
<keyword evidence="5" id="KW-0324">Glycolysis</keyword>
<organism evidence="8 9">
    <name type="scientific">Hungatella hathewayi WAL-18680</name>
    <dbReference type="NCBI Taxonomy" id="742737"/>
    <lineage>
        <taxon>Bacteria</taxon>
        <taxon>Bacillati</taxon>
        <taxon>Bacillota</taxon>
        <taxon>Clostridia</taxon>
        <taxon>Lachnospirales</taxon>
        <taxon>Lachnospiraceae</taxon>
        <taxon>Hungatella</taxon>
    </lineage>
</organism>
<dbReference type="GO" id="GO:0006096">
    <property type="term" value="P:glycolytic process"/>
    <property type="evidence" value="ECO:0007669"/>
    <property type="project" value="UniProtKB-UniPathway"/>
</dbReference>
<evidence type="ECO:0000256" key="5">
    <source>
        <dbReference type="ARBA" id="ARBA00023152"/>
    </source>
</evidence>
<dbReference type="RefSeq" id="WP_006778283.1">
    <property type="nucleotide sequence ID" value="NZ_CP040506.1"/>
</dbReference>
<comment type="pathway">
    <text evidence="1">Carbohydrate degradation; glycolysis; D-glyceraldehyde 3-phosphate and glycerone phosphate from D-glucose: step 2/4.</text>
</comment>
<reference evidence="8 9" key="1">
    <citation type="submission" date="2011-08" db="EMBL/GenBank/DDBJ databases">
        <title>The Genome Sequence of Clostridium hathewayi WAL-18680.</title>
        <authorList>
            <consortium name="The Broad Institute Genome Sequencing Platform"/>
            <person name="Earl A."/>
            <person name="Ward D."/>
            <person name="Feldgarden M."/>
            <person name="Gevers D."/>
            <person name="Finegold S.M."/>
            <person name="Summanen P.H."/>
            <person name="Molitoris D.R."/>
            <person name="Song M."/>
            <person name="Daigneault M."/>
            <person name="Allen-Vercoe E."/>
            <person name="Young S.K."/>
            <person name="Zeng Q."/>
            <person name="Gargeya S."/>
            <person name="Fitzgerald M."/>
            <person name="Haas B."/>
            <person name="Abouelleil A."/>
            <person name="Alvarado L."/>
            <person name="Arachchi H.M."/>
            <person name="Berlin A."/>
            <person name="Brown A."/>
            <person name="Chapman S.B."/>
            <person name="Chen Z."/>
            <person name="Dunbar C."/>
            <person name="Freedman E."/>
            <person name="Gearin G."/>
            <person name="Gellesch M."/>
            <person name="Goldberg J."/>
            <person name="Griggs A."/>
            <person name="Gujja S."/>
            <person name="Heiman D."/>
            <person name="Howarth C."/>
            <person name="Larson L."/>
            <person name="Lui A."/>
            <person name="MacDonald P.J.P."/>
            <person name="Montmayeur A."/>
            <person name="Murphy C."/>
            <person name="Neiman D."/>
            <person name="Pearson M."/>
            <person name="Priest M."/>
            <person name="Roberts A."/>
            <person name="Saif S."/>
            <person name="Shea T."/>
            <person name="Shenoy N."/>
            <person name="Sisk P."/>
            <person name="Stolte C."/>
            <person name="Sykes S."/>
            <person name="Wortman J."/>
            <person name="Nusbaum C."/>
            <person name="Birren B."/>
        </authorList>
    </citation>
    <scope>NUCLEOTIDE SEQUENCE [LARGE SCALE GENOMIC DNA]</scope>
    <source>
        <strain evidence="8 9">WAL-18680</strain>
    </source>
</reference>
<keyword evidence="9" id="KW-1185">Reference proteome</keyword>
<dbReference type="AlphaFoldDB" id="G5I9W1"/>
<dbReference type="CDD" id="cd02218">
    <property type="entry name" value="cupin_PGI"/>
    <property type="match status" value="1"/>
</dbReference>
<dbReference type="InterPro" id="IPR014710">
    <property type="entry name" value="RmlC-like_jellyroll"/>
</dbReference>
<dbReference type="Pfam" id="PF06560">
    <property type="entry name" value="GPI"/>
    <property type="match status" value="1"/>
</dbReference>
<evidence type="ECO:0000313" key="8">
    <source>
        <dbReference type="EMBL" id="EHI61850.1"/>
    </source>
</evidence>